<protein>
    <recommendedName>
        <fullName evidence="3">Dodecin</fullName>
    </recommendedName>
</protein>
<dbReference type="InterPro" id="IPR036694">
    <property type="entry name" value="Dodecin-like_sf"/>
</dbReference>
<dbReference type="Proteomes" id="UP000008332">
    <property type="component" value="Chromosome"/>
</dbReference>
<dbReference type="Pfam" id="PF07311">
    <property type="entry name" value="Dodecin"/>
    <property type="match status" value="1"/>
</dbReference>
<reference evidence="2" key="1">
    <citation type="submission" date="2006-02" db="EMBL/GenBank/DDBJ databases">
        <title>Complete sequence of chromosome of Rhodoferax ferrireducens DSM 15236.</title>
        <authorList>
            <person name="Copeland A."/>
            <person name="Lucas S."/>
            <person name="Lapidus A."/>
            <person name="Barry K."/>
            <person name="Detter J.C."/>
            <person name="Glavina del Rio T."/>
            <person name="Hammon N."/>
            <person name="Israni S."/>
            <person name="Pitluck S."/>
            <person name="Brettin T."/>
            <person name="Bruce D."/>
            <person name="Han C."/>
            <person name="Tapia R."/>
            <person name="Gilna P."/>
            <person name="Kiss H."/>
            <person name="Schmutz J."/>
            <person name="Larimer F."/>
            <person name="Land M."/>
            <person name="Kyrpides N."/>
            <person name="Ivanova N."/>
            <person name="Richardson P."/>
        </authorList>
    </citation>
    <scope>NUCLEOTIDE SEQUENCE [LARGE SCALE GENOMIC DNA]</scope>
    <source>
        <strain evidence="2">ATCC BAA-621 / DSM 15236 / T118</strain>
    </source>
</reference>
<evidence type="ECO:0000313" key="1">
    <source>
        <dbReference type="EMBL" id="ABD70537.1"/>
    </source>
</evidence>
<gene>
    <name evidence="1" type="ordered locus">Rfer_2825</name>
</gene>
<proteinExistence type="predicted"/>
<sequence>MSNHVYKLLELTGSSSVSIEDAVSAAIAKAHETVRNIQWFSITETRGHVVDGKVAHWQVSLKIGFTLE</sequence>
<dbReference type="EMBL" id="CP000267">
    <property type="protein sequence ID" value="ABD70537.1"/>
    <property type="molecule type" value="Genomic_DNA"/>
</dbReference>
<dbReference type="AlphaFoldDB" id="Q21UL6"/>
<dbReference type="STRING" id="338969.Rfer_2825"/>
<dbReference type="SUPFAM" id="SSF89807">
    <property type="entry name" value="Dodecin-like"/>
    <property type="match status" value="1"/>
</dbReference>
<evidence type="ECO:0008006" key="3">
    <source>
        <dbReference type="Google" id="ProtNLM"/>
    </source>
</evidence>
<organism evidence="1 2">
    <name type="scientific">Albidiferax ferrireducens (strain ATCC BAA-621 / DSM 15236 / T118)</name>
    <name type="common">Rhodoferax ferrireducens</name>
    <dbReference type="NCBI Taxonomy" id="338969"/>
    <lineage>
        <taxon>Bacteria</taxon>
        <taxon>Pseudomonadati</taxon>
        <taxon>Pseudomonadota</taxon>
        <taxon>Betaproteobacteria</taxon>
        <taxon>Burkholderiales</taxon>
        <taxon>Comamonadaceae</taxon>
        <taxon>Rhodoferax</taxon>
    </lineage>
</organism>
<dbReference type="PANTHER" id="PTHR39324:SF1">
    <property type="entry name" value="CALCIUM DODECIN"/>
    <property type="match status" value="1"/>
</dbReference>
<dbReference type="InterPro" id="IPR009923">
    <property type="entry name" value="Dodecin"/>
</dbReference>
<accession>Q21UL6</accession>
<name>Q21UL6_ALBFT</name>
<dbReference type="InterPro" id="IPR050049">
    <property type="entry name" value="Dodecin_bact"/>
</dbReference>
<dbReference type="HOGENOM" id="CLU_161196_1_1_4"/>
<evidence type="ECO:0000313" key="2">
    <source>
        <dbReference type="Proteomes" id="UP000008332"/>
    </source>
</evidence>
<dbReference type="RefSeq" id="WP_011465103.1">
    <property type="nucleotide sequence ID" value="NC_007908.1"/>
</dbReference>
<dbReference type="NCBIfam" id="NF043052">
    <property type="entry name" value="DodecBact"/>
    <property type="match status" value="1"/>
</dbReference>
<dbReference type="eggNOG" id="COG3360">
    <property type="taxonomic scope" value="Bacteria"/>
</dbReference>
<dbReference type="OrthoDB" id="9805889at2"/>
<dbReference type="Gene3D" id="3.30.1660.10">
    <property type="entry name" value="Flavin-binding protein dodecin"/>
    <property type="match status" value="1"/>
</dbReference>
<keyword evidence="2" id="KW-1185">Reference proteome</keyword>
<dbReference type="PANTHER" id="PTHR39324">
    <property type="entry name" value="CALCIUM DODECIN"/>
    <property type="match status" value="1"/>
</dbReference>
<dbReference type="KEGG" id="rfr:Rfer_2825"/>
<dbReference type="InterPro" id="IPR025543">
    <property type="entry name" value="Dodecin-like"/>
</dbReference>